<proteinExistence type="predicted"/>
<sequence>MAGPRWMHCLHPLYDIKAAHFPLVSTLTFKHLLNSSSPAQSTFRRLLTQPPQTHFCLAICSIKCVFTRKRANKPTQPPSLPPTSSPQAINKMAALGWVLPIELIRHIGLLLAPKEPYDEDQGDPDFKNYTETKRTLTSLTYTCRSTKILLEPLLYRYMYIHDAAEVTHVFLLLAQNPRLRSYIHHLDCYTALAWVPNHVFPKRDPRHLALSMWQARCGLETTPKAVLDLAGLGLDYEALSDMPIDYPVNKLFTLDDSVNFMFGCVLILAQGAKKVSFYSSIIRDEGEEAYIFSGVLAEAVKQGHQVMPNLRAMTFGTEAEPVSETVDMFFPTNFPWTNLRTLVLNDVDFDDDFLQMLAEGLFNSPMAIEELYVRGHKLFGPEADKIGEIDDIGDIQFPPVMEMLGLNYGCRPKFRAFRNLRLLDVDFPPSEYRAENSSPALPFFLSGLGSLPETIRLKCHPFPTGLIKPGKKSRLKALIVDECYGMQEVPTAQEIASAASKLRDDGGGVAPELDWVQVNGVRMNFGG</sequence>
<comment type="caution">
    <text evidence="1">The sequence shown here is derived from an EMBL/GenBank/DDBJ whole genome shotgun (WGS) entry which is preliminary data.</text>
</comment>
<gene>
    <name evidence="1" type="ORF">AK830_g9689</name>
</gene>
<dbReference type="EMBL" id="LKCW01000186">
    <property type="protein sequence ID" value="KPM36861.1"/>
    <property type="molecule type" value="Genomic_DNA"/>
</dbReference>
<evidence type="ECO:0000313" key="1">
    <source>
        <dbReference type="EMBL" id="KPM36861.1"/>
    </source>
</evidence>
<dbReference type="OrthoDB" id="5058708at2759"/>
<dbReference type="AlphaFoldDB" id="A0A0P7AU61"/>
<dbReference type="Proteomes" id="UP000050424">
    <property type="component" value="Unassembled WGS sequence"/>
</dbReference>
<keyword evidence="2" id="KW-1185">Reference proteome</keyword>
<protein>
    <submittedName>
        <fullName evidence="1">Uncharacterized protein</fullName>
    </submittedName>
</protein>
<organism evidence="1 2">
    <name type="scientific">Neonectria ditissima</name>
    <dbReference type="NCBI Taxonomy" id="78410"/>
    <lineage>
        <taxon>Eukaryota</taxon>
        <taxon>Fungi</taxon>
        <taxon>Dikarya</taxon>
        <taxon>Ascomycota</taxon>
        <taxon>Pezizomycotina</taxon>
        <taxon>Sordariomycetes</taxon>
        <taxon>Hypocreomycetidae</taxon>
        <taxon>Hypocreales</taxon>
        <taxon>Nectriaceae</taxon>
        <taxon>Neonectria</taxon>
    </lineage>
</organism>
<evidence type="ECO:0000313" key="2">
    <source>
        <dbReference type="Proteomes" id="UP000050424"/>
    </source>
</evidence>
<reference evidence="1 2" key="1">
    <citation type="submission" date="2015-09" db="EMBL/GenBank/DDBJ databases">
        <title>Draft genome of a European isolate of the apple canker pathogen Neonectria ditissima.</title>
        <authorList>
            <person name="Gomez-Cortecero A."/>
            <person name="Harrison R.J."/>
            <person name="Armitage A.D."/>
        </authorList>
    </citation>
    <scope>NUCLEOTIDE SEQUENCE [LARGE SCALE GENOMIC DNA]</scope>
    <source>
        <strain evidence="1 2">R09/05</strain>
    </source>
</reference>
<name>A0A0P7AU61_9HYPO</name>
<accession>A0A0P7AU61</accession>